<sequence length="53" mass="6142">MQRSRIRSVSCFFCFRSCFTIVLKKQTGLNKVILVQSIKPSRQMINNACPHLI</sequence>
<evidence type="ECO:0000313" key="1">
    <source>
        <dbReference type="EMBL" id="EEZ75932.1"/>
    </source>
</evidence>
<dbReference type="AlphaFoldDB" id="D0W8Z8"/>
<name>D0W8Z8_NEILA</name>
<comment type="caution">
    <text evidence="1">The sequence shown here is derived from an EMBL/GenBank/DDBJ whole genome shotgun (WGS) entry which is preliminary data.</text>
</comment>
<proteinExistence type="predicted"/>
<dbReference type="EMBL" id="ACEQ02000010">
    <property type="protein sequence ID" value="EEZ75932.1"/>
    <property type="molecule type" value="Genomic_DNA"/>
</dbReference>
<accession>D0W8Z8</accession>
<organism evidence="1 2">
    <name type="scientific">Neisseria lactamica ATCC 23970</name>
    <dbReference type="NCBI Taxonomy" id="546265"/>
    <lineage>
        <taxon>Bacteria</taxon>
        <taxon>Pseudomonadati</taxon>
        <taxon>Pseudomonadota</taxon>
        <taxon>Betaproteobacteria</taxon>
        <taxon>Neisseriales</taxon>
        <taxon>Neisseriaceae</taxon>
        <taxon>Neisseria</taxon>
    </lineage>
</organism>
<reference evidence="1 2" key="1">
    <citation type="submission" date="2009-10" db="EMBL/GenBank/DDBJ databases">
        <authorList>
            <person name="Weinstock G."/>
            <person name="Sodergren E."/>
            <person name="Clifton S."/>
            <person name="Fulton L."/>
            <person name="Fulton B."/>
            <person name="Courtney L."/>
            <person name="Fronick C."/>
            <person name="Harrison M."/>
            <person name="Strong C."/>
            <person name="Farmer C."/>
            <person name="Delahaunty K."/>
            <person name="Markovic C."/>
            <person name="Hall O."/>
            <person name="Minx P."/>
            <person name="Tomlinson C."/>
            <person name="Mitreva M."/>
            <person name="Nelson J."/>
            <person name="Hou S."/>
            <person name="Wollam A."/>
            <person name="Pepin K.H."/>
            <person name="Johnson M."/>
            <person name="Bhonagiri V."/>
            <person name="Nash W.E."/>
            <person name="Warren W."/>
            <person name="Chinwalla A."/>
            <person name="Mardis E.R."/>
            <person name="Wilson R.K."/>
        </authorList>
    </citation>
    <scope>NUCLEOTIDE SEQUENCE [LARGE SCALE GENOMIC DNA]</scope>
    <source>
        <strain evidence="1 2">ATCC 23970</strain>
    </source>
</reference>
<evidence type="ECO:0000313" key="2">
    <source>
        <dbReference type="Proteomes" id="UP000003843"/>
    </source>
</evidence>
<dbReference type="Proteomes" id="UP000003843">
    <property type="component" value="Unassembled WGS sequence"/>
</dbReference>
<protein>
    <submittedName>
        <fullName evidence="1">Uncharacterized protein</fullName>
    </submittedName>
</protein>
<gene>
    <name evidence="1" type="ORF">NEILACOT_04004</name>
</gene>